<evidence type="ECO:0000313" key="2">
    <source>
        <dbReference type="Proteomes" id="UP001205890"/>
    </source>
</evidence>
<gene>
    <name evidence="1" type="ORF">NK718_13895</name>
</gene>
<dbReference type="Proteomes" id="UP001205890">
    <property type="component" value="Unassembled WGS sequence"/>
</dbReference>
<protein>
    <submittedName>
        <fullName evidence="1">DUF1800 domain-containing protein</fullName>
    </submittedName>
</protein>
<name>A0ABT1LDN0_9HYPH</name>
<dbReference type="RefSeq" id="WP_254743399.1">
    <property type="nucleotide sequence ID" value="NZ_JANCLU010000013.1"/>
</dbReference>
<comment type="caution">
    <text evidence="1">The sequence shown here is derived from an EMBL/GenBank/DDBJ whole genome shotgun (WGS) entry which is preliminary data.</text>
</comment>
<sequence length="597" mass="66110">MSAVQLRDRLLDRSAWKGPGPEAWVGDLSPIAPADWSYDRAAHLLERAGFGGTPEDVARLARMTPREAVDSLVDYEAVPDDLPPFVHSGLWDPSLRDFPPSRPAATRRAETTGEAMGVKVKPAGPRRLQPVVDRFFYWLRATALETRRVGAWWANRMVATRRPLEEKMTLFWHGHFATGESKIRDYRKMLQQLELLRREATGNFGVLLEGVAKDPAMLVYLDAGQNVKGAPNENFAREVMELFTMGVGHYSEHDIREAARAFTGWIDDDLAFRVDAPRHDDGPKTFLGRTGPFDGVDILRIILEQKATADTIATKIYRFFAAEELEEGLSGRLGALLRDSGYEVKPLLRTLFLSRDFYGPRAFGTHIKSPVELVVTCYRQLGLASLPGVPDFHATCEELGQILLNPPTVAGWPQGRGWMTPGVLLSRGNFARDVLFPNLIEFVDPNYDPGDQIRQVNVKIRAGLDIGAATIEQAEGEGGMKAADAVAAAEDFNTRYASLVGWQEAVARVIPTPRDPPRLDLVAMVRGAGAATALDAVDALLARFLHRPIDARAREALAAYLTEQIGGDDLARAETYLEQPLRRVAHLVMSIPEYQLS</sequence>
<accession>A0ABT1LDN0</accession>
<dbReference type="Pfam" id="PF08811">
    <property type="entry name" value="DUF1800"/>
    <property type="match status" value="1"/>
</dbReference>
<dbReference type="EMBL" id="JANCLU010000013">
    <property type="protein sequence ID" value="MCP8939615.1"/>
    <property type="molecule type" value="Genomic_DNA"/>
</dbReference>
<keyword evidence="2" id="KW-1185">Reference proteome</keyword>
<evidence type="ECO:0000313" key="1">
    <source>
        <dbReference type="EMBL" id="MCP8939615.1"/>
    </source>
</evidence>
<proteinExistence type="predicted"/>
<reference evidence="1 2" key="1">
    <citation type="submission" date="2022-07" db="EMBL/GenBank/DDBJ databases">
        <authorList>
            <person name="Li W.-J."/>
            <person name="Deng Q.-Q."/>
        </authorList>
    </citation>
    <scope>NUCLEOTIDE SEQUENCE [LARGE SCALE GENOMIC DNA]</scope>
    <source>
        <strain evidence="1 2">SYSU M60028</strain>
    </source>
</reference>
<dbReference type="InterPro" id="IPR014917">
    <property type="entry name" value="DUF1800"/>
</dbReference>
<organism evidence="1 2">
    <name type="scientific">Alsobacter ponti</name>
    <dbReference type="NCBI Taxonomy" id="2962936"/>
    <lineage>
        <taxon>Bacteria</taxon>
        <taxon>Pseudomonadati</taxon>
        <taxon>Pseudomonadota</taxon>
        <taxon>Alphaproteobacteria</taxon>
        <taxon>Hyphomicrobiales</taxon>
        <taxon>Alsobacteraceae</taxon>
        <taxon>Alsobacter</taxon>
    </lineage>
</organism>